<feature type="compositionally biased region" description="Polar residues" evidence="1">
    <location>
        <begin position="124"/>
        <end position="135"/>
    </location>
</feature>
<dbReference type="PANTHER" id="PTHR35043">
    <property type="entry name" value="TRANSCRIPTION FACTOR DOMAIN-CONTAINING PROTEIN"/>
    <property type="match status" value="1"/>
</dbReference>
<evidence type="ECO:0000313" key="4">
    <source>
        <dbReference type="Proteomes" id="UP000070700"/>
    </source>
</evidence>
<dbReference type="Proteomes" id="UP000070700">
    <property type="component" value="Unassembled WGS sequence"/>
</dbReference>
<feature type="transmembrane region" description="Helical" evidence="2">
    <location>
        <begin position="577"/>
        <end position="600"/>
    </location>
</feature>
<dbReference type="RefSeq" id="XP_018067385.1">
    <property type="nucleotide sequence ID" value="XM_018213335.1"/>
</dbReference>
<evidence type="ECO:0000256" key="1">
    <source>
        <dbReference type="SAM" id="MobiDB-lite"/>
    </source>
</evidence>
<keyword evidence="2" id="KW-0812">Transmembrane</keyword>
<accession>A0A194WYK6</accession>
<name>A0A194WYK6_MOLSC</name>
<reference evidence="3 4" key="1">
    <citation type="submission" date="2015-10" db="EMBL/GenBank/DDBJ databases">
        <title>Full genome of DAOMC 229536 Phialocephala scopiformis, a fungal endophyte of spruce producing the potent anti-insectan compound rugulosin.</title>
        <authorList>
            <consortium name="DOE Joint Genome Institute"/>
            <person name="Walker A.K."/>
            <person name="Frasz S.L."/>
            <person name="Seifert K.A."/>
            <person name="Miller J.D."/>
            <person name="Mondo S.J."/>
            <person name="Labutti K."/>
            <person name="Lipzen A."/>
            <person name="Dockter R."/>
            <person name="Kennedy M."/>
            <person name="Grigoriev I.V."/>
            <person name="Spatafora J.W."/>
        </authorList>
    </citation>
    <scope>NUCLEOTIDE SEQUENCE [LARGE SCALE GENOMIC DNA]</scope>
    <source>
        <strain evidence="3 4">CBS 120377</strain>
    </source>
</reference>
<feature type="transmembrane region" description="Helical" evidence="2">
    <location>
        <begin position="59"/>
        <end position="82"/>
    </location>
</feature>
<feature type="region of interest" description="Disordered" evidence="1">
    <location>
        <begin position="124"/>
        <end position="147"/>
    </location>
</feature>
<feature type="compositionally biased region" description="Polar residues" evidence="1">
    <location>
        <begin position="375"/>
        <end position="400"/>
    </location>
</feature>
<sequence length="634" mass="70215">MGSSSLFGNVTEHTGSWVPEPTTRGTFSLVSSCVITLSLCVWSCVHLNLPEHNGERKHIWRKIGWVVVGSLVPEIVVFTAWYQRHEAKKMLYFMMDQCGQDHPELFFHRLDRWRKRFSSNYRNKATASSDEPPSENSHEKKSTHPASKTTWTLTHGFYAIMGGFAIDGSTAEIPFIPEGRDKLILTKRGIMISLTLGYIDEFSNISVGNIRDKGKSSSVAKCLIAMQTLWFCTQLVGRLAQSLPISLLELNTFAHGICTLFAIYFWWEKPQDIEQPTLLSLNRIQPLCAFLWMHSNVSREQHSHTVEALRWRAPVHTGIDDCLEQPGRKSWAIRSSLASEVNSDSSDSIGNLSLIAGQYASEDISRKQIVPHTGTEPSSPLLRQQSSDIPSNLPRESQSPSTPPGIVLIKRGNRVPGTVFFLANSSSEPESVLVDQIQVNRLTLASKVLVLHPSFFAEAAKTGSLSNSGSNANYLAPRAAEITSTTYSAGIPVIFTTAMVYGGLHCLAWNSQSFASSTERLLWRISCVVLMAPIPLGTVVLATCAIPQILLRVVVGFLPSLASYLKKAFKDDGILTYLGMGALILLLCSFLIFASLTLIFGRAYLLIECFINVGYLNSRVFILPSWTNYLPHIG</sequence>
<dbReference type="AlphaFoldDB" id="A0A194WYK6"/>
<feature type="region of interest" description="Disordered" evidence="1">
    <location>
        <begin position="370"/>
        <end position="407"/>
    </location>
</feature>
<dbReference type="KEGG" id="psco:LY89DRAFT_673130"/>
<dbReference type="OrthoDB" id="9451547at2759"/>
<dbReference type="EMBL" id="KQ947423">
    <property type="protein sequence ID" value="KUJ13030.1"/>
    <property type="molecule type" value="Genomic_DNA"/>
</dbReference>
<dbReference type="PANTHER" id="PTHR35043:SF9">
    <property type="match status" value="1"/>
</dbReference>
<keyword evidence="4" id="KW-1185">Reference proteome</keyword>
<keyword evidence="2" id="KW-1133">Transmembrane helix</keyword>
<proteinExistence type="predicted"/>
<dbReference type="InParanoid" id="A0A194WYK6"/>
<feature type="transmembrane region" description="Helical" evidence="2">
    <location>
        <begin position="521"/>
        <end position="543"/>
    </location>
</feature>
<keyword evidence="2" id="KW-0472">Membrane</keyword>
<organism evidence="3 4">
    <name type="scientific">Mollisia scopiformis</name>
    <name type="common">Conifer needle endophyte fungus</name>
    <name type="synonym">Phialocephala scopiformis</name>
    <dbReference type="NCBI Taxonomy" id="149040"/>
    <lineage>
        <taxon>Eukaryota</taxon>
        <taxon>Fungi</taxon>
        <taxon>Dikarya</taxon>
        <taxon>Ascomycota</taxon>
        <taxon>Pezizomycotina</taxon>
        <taxon>Leotiomycetes</taxon>
        <taxon>Helotiales</taxon>
        <taxon>Mollisiaceae</taxon>
        <taxon>Mollisia</taxon>
    </lineage>
</organism>
<evidence type="ECO:0000313" key="3">
    <source>
        <dbReference type="EMBL" id="KUJ13030.1"/>
    </source>
</evidence>
<feature type="transmembrane region" description="Helical" evidence="2">
    <location>
        <begin position="27"/>
        <end position="47"/>
    </location>
</feature>
<protein>
    <submittedName>
        <fullName evidence="3">Uncharacterized protein</fullName>
    </submittedName>
</protein>
<gene>
    <name evidence="3" type="ORF">LY89DRAFT_673130</name>
</gene>
<feature type="transmembrane region" description="Helical" evidence="2">
    <location>
        <begin position="487"/>
        <end position="509"/>
    </location>
</feature>
<evidence type="ECO:0000256" key="2">
    <source>
        <dbReference type="SAM" id="Phobius"/>
    </source>
</evidence>
<feature type="transmembrane region" description="Helical" evidence="2">
    <location>
        <begin position="549"/>
        <end position="565"/>
    </location>
</feature>
<dbReference type="GeneID" id="28823061"/>